<dbReference type="Proteomes" id="UP000277928">
    <property type="component" value="Unassembled WGS sequence"/>
</dbReference>
<keyword evidence="7" id="KW-1185">Reference proteome</keyword>
<evidence type="ECO:0000256" key="4">
    <source>
        <dbReference type="ARBA" id="ARBA00023136"/>
    </source>
</evidence>
<sequence>MRKSAQSVHILSDFNIVVEFSPNREGGHAISLSNCFACGIFLSSCFLGLLPHIRKHEEHIRSLWTETAGHSDLSSHIFLNSELIVLMGFLLILLLEELRHWTIILL</sequence>
<dbReference type="GO" id="GO:0016020">
    <property type="term" value="C:membrane"/>
    <property type="evidence" value="ECO:0007669"/>
    <property type="project" value="UniProtKB-SubCell"/>
</dbReference>
<dbReference type="OrthoDB" id="448280at2759"/>
<name>A0A3P6U7G0_LITSI</name>
<comment type="subcellular location">
    <subcellularLocation>
        <location evidence="1">Membrane</location>
        <topology evidence="1">Multi-pass membrane protein</topology>
    </subcellularLocation>
</comment>
<keyword evidence="2 5" id="KW-0812">Transmembrane</keyword>
<feature type="transmembrane region" description="Helical" evidence="5">
    <location>
        <begin position="73"/>
        <end position="95"/>
    </location>
</feature>
<evidence type="ECO:0000313" key="6">
    <source>
        <dbReference type="EMBL" id="VDK74164.1"/>
    </source>
</evidence>
<dbReference type="EMBL" id="UYRX01000107">
    <property type="protein sequence ID" value="VDK74164.1"/>
    <property type="molecule type" value="Genomic_DNA"/>
</dbReference>
<gene>
    <name evidence="6" type="ORF">NLS_LOCUS2370</name>
</gene>
<organism evidence="6 7">
    <name type="scientific">Litomosoides sigmodontis</name>
    <name type="common">Filarial nematode worm</name>
    <dbReference type="NCBI Taxonomy" id="42156"/>
    <lineage>
        <taxon>Eukaryota</taxon>
        <taxon>Metazoa</taxon>
        <taxon>Ecdysozoa</taxon>
        <taxon>Nematoda</taxon>
        <taxon>Chromadorea</taxon>
        <taxon>Rhabditida</taxon>
        <taxon>Spirurina</taxon>
        <taxon>Spiruromorpha</taxon>
        <taxon>Filarioidea</taxon>
        <taxon>Onchocercidae</taxon>
        <taxon>Litomosoides</taxon>
    </lineage>
</organism>
<evidence type="ECO:0000256" key="2">
    <source>
        <dbReference type="ARBA" id="ARBA00022692"/>
    </source>
</evidence>
<dbReference type="STRING" id="42156.A0A3P6U7G0"/>
<dbReference type="Pfam" id="PF02535">
    <property type="entry name" value="Zip"/>
    <property type="match status" value="1"/>
</dbReference>
<evidence type="ECO:0000256" key="3">
    <source>
        <dbReference type="ARBA" id="ARBA00022989"/>
    </source>
</evidence>
<feature type="transmembrane region" description="Helical" evidence="5">
    <location>
        <begin position="32"/>
        <end position="53"/>
    </location>
</feature>
<dbReference type="AlphaFoldDB" id="A0A3P6U7G0"/>
<proteinExistence type="predicted"/>
<dbReference type="InterPro" id="IPR003689">
    <property type="entry name" value="ZIP"/>
</dbReference>
<protein>
    <submittedName>
        <fullName evidence="6">Uncharacterized protein</fullName>
    </submittedName>
</protein>
<evidence type="ECO:0000313" key="7">
    <source>
        <dbReference type="Proteomes" id="UP000277928"/>
    </source>
</evidence>
<keyword evidence="3 5" id="KW-1133">Transmembrane helix</keyword>
<evidence type="ECO:0000256" key="5">
    <source>
        <dbReference type="SAM" id="Phobius"/>
    </source>
</evidence>
<evidence type="ECO:0000256" key="1">
    <source>
        <dbReference type="ARBA" id="ARBA00004141"/>
    </source>
</evidence>
<reference evidence="6 7" key="1">
    <citation type="submission" date="2018-08" db="EMBL/GenBank/DDBJ databases">
        <authorList>
            <person name="Laetsch R D."/>
            <person name="Stevens L."/>
            <person name="Kumar S."/>
            <person name="Blaxter L. M."/>
        </authorList>
    </citation>
    <scope>NUCLEOTIDE SEQUENCE [LARGE SCALE GENOMIC DNA]</scope>
</reference>
<dbReference type="GO" id="GO:0046873">
    <property type="term" value="F:metal ion transmembrane transporter activity"/>
    <property type="evidence" value="ECO:0007669"/>
    <property type="project" value="InterPro"/>
</dbReference>
<accession>A0A3P6U7G0</accession>
<keyword evidence="4 5" id="KW-0472">Membrane</keyword>